<protein>
    <submittedName>
        <fullName evidence="1">Uncharacterized protein</fullName>
    </submittedName>
</protein>
<sequence length="37" mass="4294">MSPEQFFLENISKNCNSLYVALRVLCTLYAQLERVSI</sequence>
<dbReference type="AlphaFoldDB" id="A0A256FHA6"/>
<organism evidence="1 2">
    <name type="scientific">Brucella rhizosphaerae</name>
    <dbReference type="NCBI Taxonomy" id="571254"/>
    <lineage>
        <taxon>Bacteria</taxon>
        <taxon>Pseudomonadati</taxon>
        <taxon>Pseudomonadota</taxon>
        <taxon>Alphaproteobacteria</taxon>
        <taxon>Hyphomicrobiales</taxon>
        <taxon>Brucellaceae</taxon>
        <taxon>Brucella/Ochrobactrum group</taxon>
        <taxon>Brucella</taxon>
    </lineage>
</organism>
<evidence type="ECO:0000313" key="1">
    <source>
        <dbReference type="EMBL" id="OYR14242.1"/>
    </source>
</evidence>
<reference evidence="1 2" key="1">
    <citation type="submission" date="2017-07" db="EMBL/GenBank/DDBJ databases">
        <title>Phylogenetic study on the rhizospheric bacterium Ochrobactrum sp. A44.</title>
        <authorList>
            <person name="Krzyzanowska D.M."/>
            <person name="Ossowicki A."/>
            <person name="Rajewska M."/>
            <person name="Maciag T."/>
            <person name="Kaczynski Z."/>
            <person name="Czerwicka M."/>
            <person name="Jafra S."/>
        </authorList>
    </citation>
    <scope>NUCLEOTIDE SEQUENCE [LARGE SCALE GENOMIC DNA]</scope>
    <source>
        <strain evidence="1 2">PR17</strain>
    </source>
</reference>
<evidence type="ECO:0000313" key="2">
    <source>
        <dbReference type="Proteomes" id="UP000216345"/>
    </source>
</evidence>
<proteinExistence type="predicted"/>
<name>A0A256FHA6_9HYPH</name>
<comment type="caution">
    <text evidence="1">The sequence shown here is derived from an EMBL/GenBank/DDBJ whole genome shotgun (WGS) entry which is preliminary data.</text>
</comment>
<gene>
    <name evidence="1" type="ORF">CEV32_0240</name>
</gene>
<dbReference type="Proteomes" id="UP000216345">
    <property type="component" value="Unassembled WGS sequence"/>
</dbReference>
<accession>A0A256FHA6</accession>
<keyword evidence="2" id="KW-1185">Reference proteome</keyword>
<dbReference type="EMBL" id="NNRK01000026">
    <property type="protein sequence ID" value="OYR14242.1"/>
    <property type="molecule type" value="Genomic_DNA"/>
</dbReference>